<evidence type="ECO:0000256" key="1">
    <source>
        <dbReference type="SAM" id="MobiDB-lite"/>
    </source>
</evidence>
<dbReference type="SUPFAM" id="SSF51294">
    <property type="entry name" value="Hedgehog/intein (Hint) domain"/>
    <property type="match status" value="1"/>
</dbReference>
<keyword evidence="3" id="KW-1185">Reference proteome</keyword>
<sequence length="78" mass="8240">MTKHPPDQGSNGGSPQLIATDNHPLWLPATQQWIDAAELKPGAQLHANDGTLVDVTAVTTSTTATTVHNLTVEGVHTY</sequence>
<evidence type="ECO:0000313" key="3">
    <source>
        <dbReference type="Proteomes" id="UP000746503"/>
    </source>
</evidence>
<dbReference type="Gene3D" id="2.170.16.10">
    <property type="entry name" value="Hedgehog/Intein (Hint) domain"/>
    <property type="match status" value="1"/>
</dbReference>
<comment type="caution">
    <text evidence="2">The sequence shown here is derived from an EMBL/GenBank/DDBJ whole genome shotgun (WGS) entry which is preliminary data.</text>
</comment>
<name>A0ABX1AMX5_9ACTN</name>
<evidence type="ECO:0008006" key="4">
    <source>
        <dbReference type="Google" id="ProtNLM"/>
    </source>
</evidence>
<organism evidence="2 3">
    <name type="scientific">Streptomyces spiramenti</name>
    <dbReference type="NCBI Taxonomy" id="2720606"/>
    <lineage>
        <taxon>Bacteria</taxon>
        <taxon>Bacillati</taxon>
        <taxon>Actinomycetota</taxon>
        <taxon>Actinomycetes</taxon>
        <taxon>Kitasatosporales</taxon>
        <taxon>Streptomycetaceae</taxon>
        <taxon>Streptomyces</taxon>
    </lineage>
</organism>
<feature type="region of interest" description="Disordered" evidence="1">
    <location>
        <begin position="1"/>
        <end position="21"/>
    </location>
</feature>
<dbReference type="Pfam" id="PF07591">
    <property type="entry name" value="PT-HINT"/>
    <property type="match status" value="1"/>
</dbReference>
<dbReference type="Proteomes" id="UP000746503">
    <property type="component" value="Unassembled WGS sequence"/>
</dbReference>
<dbReference type="RefSeq" id="WP_167932224.1">
    <property type="nucleotide sequence ID" value="NZ_JAAVJB010000022.1"/>
</dbReference>
<protein>
    <recommendedName>
        <fullName evidence="4">Hint domain-containing protein</fullName>
    </recommendedName>
</protein>
<reference evidence="2 3" key="1">
    <citation type="submission" date="2020-03" db="EMBL/GenBank/DDBJ databases">
        <title>Draft genome of Streptomyces sp. ventii, isolated from the Axial Seamount in the Pacific Ocean, and resequencing of the two type strains Streptomyces lonarensis strain NCL 716 and Streptomyces bohaiensis strain 11A07.</title>
        <authorList>
            <person name="Loughran R.M."/>
            <person name="Pfannmuller K.M."/>
            <person name="Wasson B.J."/>
            <person name="Deadmond M.C."/>
            <person name="Paddock B.E."/>
            <person name="Koyack M.J."/>
            <person name="Gallegos D.A."/>
            <person name="Mitchell E.A."/>
            <person name="Ushijima B."/>
            <person name="Saw J.H."/>
            <person name="Mcphail K.L."/>
            <person name="Videau P."/>
        </authorList>
    </citation>
    <scope>NUCLEOTIDE SEQUENCE [LARGE SCALE GENOMIC DNA]</scope>
    <source>
        <strain evidence="3">5675061</strain>
    </source>
</reference>
<dbReference type="InterPro" id="IPR036844">
    <property type="entry name" value="Hint_dom_sf"/>
</dbReference>
<proteinExistence type="predicted"/>
<gene>
    <name evidence="2" type="ORF">HCJ92_05185</name>
</gene>
<accession>A0ABX1AMX5</accession>
<dbReference type="EMBL" id="JAAVJB010000022">
    <property type="protein sequence ID" value="NJP65697.1"/>
    <property type="molecule type" value="Genomic_DNA"/>
</dbReference>
<evidence type="ECO:0000313" key="2">
    <source>
        <dbReference type="EMBL" id="NJP65697.1"/>
    </source>
</evidence>